<evidence type="ECO:0000256" key="2">
    <source>
        <dbReference type="ARBA" id="ARBA00007104"/>
    </source>
</evidence>
<evidence type="ECO:0000313" key="13">
    <source>
        <dbReference type="Proteomes" id="UP000774326"/>
    </source>
</evidence>
<evidence type="ECO:0000256" key="1">
    <source>
        <dbReference type="ARBA" id="ARBA00004479"/>
    </source>
</evidence>
<name>A0A9P8Q179_WICPI</name>
<accession>A0A9P8Q179</accession>
<organism evidence="12 13">
    <name type="scientific">Wickerhamomyces pijperi</name>
    <name type="common">Yeast</name>
    <name type="synonym">Pichia pijperi</name>
    <dbReference type="NCBI Taxonomy" id="599730"/>
    <lineage>
        <taxon>Eukaryota</taxon>
        <taxon>Fungi</taxon>
        <taxon>Dikarya</taxon>
        <taxon>Ascomycota</taxon>
        <taxon>Saccharomycotina</taxon>
        <taxon>Saccharomycetes</taxon>
        <taxon>Phaffomycetales</taxon>
        <taxon>Wickerhamomycetaceae</taxon>
        <taxon>Wickerhamomyces</taxon>
    </lineage>
</organism>
<feature type="transmembrane region" description="Helical" evidence="9">
    <location>
        <begin position="184"/>
        <end position="208"/>
    </location>
</feature>
<keyword evidence="5 9" id="KW-1133">Transmembrane helix</keyword>
<protein>
    <recommendedName>
        <fullName evidence="11">GOLD domain-containing protein</fullName>
    </recommendedName>
</protein>
<reference evidence="12" key="1">
    <citation type="journal article" date="2021" name="Open Biol.">
        <title>Shared evolutionary footprints suggest mitochondrial oxidative damage underlies multiple complex I losses in fungi.</title>
        <authorList>
            <person name="Schikora-Tamarit M.A."/>
            <person name="Marcet-Houben M."/>
            <person name="Nosek J."/>
            <person name="Gabaldon T."/>
        </authorList>
    </citation>
    <scope>NUCLEOTIDE SEQUENCE</scope>
    <source>
        <strain evidence="12">CBS2887</strain>
    </source>
</reference>
<comment type="subcellular location">
    <subcellularLocation>
        <location evidence="7">Endomembrane system</location>
        <topology evidence="7">Single-pass membrane protein</topology>
    </subcellularLocation>
    <subcellularLocation>
        <location evidence="1 8">Membrane</location>
        <topology evidence="1 8">Single-pass type I membrane protein</topology>
    </subcellularLocation>
</comment>
<dbReference type="SMART" id="SM01190">
    <property type="entry name" value="EMP24_GP25L"/>
    <property type="match status" value="1"/>
</dbReference>
<comment type="similarity">
    <text evidence="2 8">Belongs to the EMP24/GP25L family.</text>
</comment>
<evidence type="ECO:0000256" key="6">
    <source>
        <dbReference type="ARBA" id="ARBA00023136"/>
    </source>
</evidence>
<evidence type="ECO:0000256" key="3">
    <source>
        <dbReference type="ARBA" id="ARBA00022692"/>
    </source>
</evidence>
<dbReference type="AlphaFoldDB" id="A0A9P8Q179"/>
<comment type="caution">
    <text evidence="12">The sequence shown here is derived from an EMBL/GenBank/DDBJ whole genome shotgun (WGS) entry which is preliminary data.</text>
</comment>
<dbReference type="SUPFAM" id="SSF101576">
    <property type="entry name" value="Supernatant protein factor (SPF), C-terminal domain"/>
    <property type="match status" value="1"/>
</dbReference>
<keyword evidence="13" id="KW-1185">Reference proteome</keyword>
<evidence type="ECO:0000256" key="9">
    <source>
        <dbReference type="SAM" id="Phobius"/>
    </source>
</evidence>
<feature type="signal peptide" evidence="10">
    <location>
        <begin position="1"/>
        <end position="29"/>
    </location>
</feature>
<dbReference type="OrthoDB" id="1929172at2759"/>
<sequence>MLNSSSTKWMSLLSIIFITFSLLARPAQANSKISLAIPAFAKECLYHDLTDDDHTLIINYQVLYGGDFELDFEITAPSGESIVKQTNEKYADFLLKTFGLGEYSFCFVNPYNQLKKVEFTIKLDLKEEEESQQSKIDRETVVSEHALSEIDRNLGKIDRIMNYLRAREWRNMSTVMSTGERSVYLSWLIIGIMVGLGAAQAFAVQMLFSDRNKTFV</sequence>
<dbReference type="EMBL" id="JAEUBG010003778">
    <property type="protein sequence ID" value="KAH3682337.1"/>
    <property type="molecule type" value="Genomic_DNA"/>
</dbReference>
<keyword evidence="6 9" id="KW-0472">Membrane</keyword>
<feature type="chain" id="PRO_5040282292" description="GOLD domain-containing protein" evidence="10">
    <location>
        <begin position="30"/>
        <end position="216"/>
    </location>
</feature>
<dbReference type="PANTHER" id="PTHR22811">
    <property type="entry name" value="TRANSMEMBRANE EMP24 DOMAIN-CONTAINING PROTEIN"/>
    <property type="match status" value="1"/>
</dbReference>
<evidence type="ECO:0000256" key="4">
    <source>
        <dbReference type="ARBA" id="ARBA00022729"/>
    </source>
</evidence>
<dbReference type="InterPro" id="IPR015720">
    <property type="entry name" value="Emp24-like"/>
</dbReference>
<dbReference type="Pfam" id="PF01105">
    <property type="entry name" value="EMP24_GP25L"/>
    <property type="match status" value="1"/>
</dbReference>
<keyword evidence="3 8" id="KW-0812">Transmembrane</keyword>
<dbReference type="InterPro" id="IPR009038">
    <property type="entry name" value="GOLD_dom"/>
</dbReference>
<proteinExistence type="inferred from homology"/>
<evidence type="ECO:0000256" key="5">
    <source>
        <dbReference type="ARBA" id="ARBA00022989"/>
    </source>
</evidence>
<evidence type="ECO:0000313" key="12">
    <source>
        <dbReference type="EMBL" id="KAH3682337.1"/>
    </source>
</evidence>
<evidence type="ECO:0000259" key="11">
    <source>
        <dbReference type="PROSITE" id="PS50866"/>
    </source>
</evidence>
<dbReference type="InterPro" id="IPR036598">
    <property type="entry name" value="GOLD_dom_sf"/>
</dbReference>
<evidence type="ECO:0000256" key="10">
    <source>
        <dbReference type="SAM" id="SignalP"/>
    </source>
</evidence>
<dbReference type="Proteomes" id="UP000774326">
    <property type="component" value="Unassembled WGS sequence"/>
</dbReference>
<dbReference type="GO" id="GO:0016020">
    <property type="term" value="C:membrane"/>
    <property type="evidence" value="ECO:0007669"/>
    <property type="project" value="UniProtKB-SubCell"/>
</dbReference>
<dbReference type="GO" id="GO:0006888">
    <property type="term" value="P:endoplasmic reticulum to Golgi vesicle-mediated transport"/>
    <property type="evidence" value="ECO:0007669"/>
    <property type="project" value="UniProtKB-ARBA"/>
</dbReference>
<dbReference type="GO" id="GO:0012505">
    <property type="term" value="C:endomembrane system"/>
    <property type="evidence" value="ECO:0007669"/>
    <property type="project" value="UniProtKB-SubCell"/>
</dbReference>
<dbReference type="PROSITE" id="PS50866">
    <property type="entry name" value="GOLD"/>
    <property type="match status" value="1"/>
</dbReference>
<evidence type="ECO:0000256" key="7">
    <source>
        <dbReference type="ARBA" id="ARBA00037847"/>
    </source>
</evidence>
<evidence type="ECO:0000256" key="8">
    <source>
        <dbReference type="RuleBase" id="RU003827"/>
    </source>
</evidence>
<dbReference type="GO" id="GO:0005737">
    <property type="term" value="C:cytoplasm"/>
    <property type="evidence" value="ECO:0007669"/>
    <property type="project" value="GOC"/>
</dbReference>
<feature type="domain" description="GOLD" evidence="11">
    <location>
        <begin position="42"/>
        <end position="123"/>
    </location>
</feature>
<keyword evidence="4 10" id="KW-0732">Signal</keyword>
<reference evidence="12" key="2">
    <citation type="submission" date="2021-01" db="EMBL/GenBank/DDBJ databases">
        <authorList>
            <person name="Schikora-Tamarit M.A."/>
        </authorList>
    </citation>
    <scope>NUCLEOTIDE SEQUENCE</scope>
    <source>
        <strain evidence="12">CBS2887</strain>
    </source>
</reference>
<gene>
    <name evidence="12" type="ORF">WICPIJ_006709</name>
</gene>